<evidence type="ECO:0000313" key="1">
    <source>
        <dbReference type="EMBL" id="KAH8980114.1"/>
    </source>
</evidence>
<keyword evidence="2" id="KW-1185">Reference proteome</keyword>
<protein>
    <submittedName>
        <fullName evidence="1">Uncharacterized protein</fullName>
    </submittedName>
</protein>
<gene>
    <name evidence="1" type="ORF">EDB92DRAFT_304221</name>
</gene>
<proteinExistence type="predicted"/>
<sequence>MSTLSRVKSVFKPPIPSGNTKRVNFVVVESLPHVERVNQLIIHQEIDNSTTTKEIVWRFSRYPEWRADRIRVTPKAASRQNPHFYLHLSKDATSFHSEFHKDPLKDFAHGLSTGDTIYVLLDKSCRLFLDAAKPHIYGNLWKPHRTVILKVAIWIQKTSSSARLGRAKTTGIAPPVRLSTSFNLATRVVTAESSSNRSEMGVLW</sequence>
<comment type="caution">
    <text evidence="1">The sequence shown here is derived from an EMBL/GenBank/DDBJ whole genome shotgun (WGS) entry which is preliminary data.</text>
</comment>
<evidence type="ECO:0000313" key="2">
    <source>
        <dbReference type="Proteomes" id="UP001201163"/>
    </source>
</evidence>
<organism evidence="1 2">
    <name type="scientific">Lactarius akahatsu</name>
    <dbReference type="NCBI Taxonomy" id="416441"/>
    <lineage>
        <taxon>Eukaryota</taxon>
        <taxon>Fungi</taxon>
        <taxon>Dikarya</taxon>
        <taxon>Basidiomycota</taxon>
        <taxon>Agaricomycotina</taxon>
        <taxon>Agaricomycetes</taxon>
        <taxon>Russulales</taxon>
        <taxon>Russulaceae</taxon>
        <taxon>Lactarius</taxon>
    </lineage>
</organism>
<accession>A0AAD4L6K2</accession>
<dbReference type="Proteomes" id="UP001201163">
    <property type="component" value="Unassembled WGS sequence"/>
</dbReference>
<reference evidence="1" key="1">
    <citation type="submission" date="2022-01" db="EMBL/GenBank/DDBJ databases">
        <title>Comparative genomics reveals a dynamic genome evolution in the ectomycorrhizal milk-cap (Lactarius) mushrooms.</title>
        <authorList>
            <consortium name="DOE Joint Genome Institute"/>
            <person name="Lebreton A."/>
            <person name="Tang N."/>
            <person name="Kuo A."/>
            <person name="LaButti K."/>
            <person name="Drula E."/>
            <person name="Barry K."/>
            <person name="Clum A."/>
            <person name="Lipzen A."/>
            <person name="Mousain D."/>
            <person name="Ng V."/>
            <person name="Wang R."/>
            <person name="Wang X."/>
            <person name="Dai Y."/>
            <person name="Henrissat B."/>
            <person name="Grigoriev I.V."/>
            <person name="Guerin-Laguette A."/>
            <person name="Yu F."/>
            <person name="Martin F.M."/>
        </authorList>
    </citation>
    <scope>NUCLEOTIDE SEQUENCE</scope>
    <source>
        <strain evidence="1">QP</strain>
    </source>
</reference>
<dbReference type="AlphaFoldDB" id="A0AAD4L6K2"/>
<name>A0AAD4L6K2_9AGAM</name>
<dbReference type="EMBL" id="JAKELL010000145">
    <property type="protein sequence ID" value="KAH8980114.1"/>
    <property type="molecule type" value="Genomic_DNA"/>
</dbReference>